<dbReference type="InterPro" id="IPR023198">
    <property type="entry name" value="PGP-like_dom2"/>
</dbReference>
<dbReference type="PANTHER" id="PTHR43611">
    <property type="entry name" value="ALPHA-D-GLUCOSE 1-PHOSPHATE PHOSPHATASE"/>
    <property type="match status" value="1"/>
</dbReference>
<dbReference type="EMBL" id="AAOG01000005">
    <property type="protein sequence ID" value="EAR11564.1"/>
    <property type="molecule type" value="Genomic_DNA"/>
</dbReference>
<gene>
    <name evidence="1" type="ORF">PI23P_00120</name>
</gene>
<dbReference type="Gene3D" id="3.40.50.1000">
    <property type="entry name" value="HAD superfamily/HAD-like"/>
    <property type="match status" value="1"/>
</dbReference>
<dbReference type="PANTHER" id="PTHR43611:SF3">
    <property type="entry name" value="FLAVIN MONONUCLEOTIDE HYDROLASE 1, CHLOROPLATIC"/>
    <property type="match status" value="1"/>
</dbReference>
<dbReference type="InterPro" id="IPR041492">
    <property type="entry name" value="HAD_2"/>
</dbReference>
<accession>A4C2P0</accession>
<name>A4C2P0_9FLAO</name>
<dbReference type="RefSeq" id="WP_004568642.1">
    <property type="nucleotide sequence ID" value="NZ_CH724148.1"/>
</dbReference>
<dbReference type="STRING" id="313594.PI23P_00120"/>
<dbReference type="HOGENOM" id="CLU_045011_9_5_10"/>
<dbReference type="SUPFAM" id="SSF56784">
    <property type="entry name" value="HAD-like"/>
    <property type="match status" value="1"/>
</dbReference>
<dbReference type="eggNOG" id="COG1011">
    <property type="taxonomic scope" value="Bacteria"/>
</dbReference>
<dbReference type="OrthoDB" id="9797415at2"/>
<evidence type="ECO:0000313" key="1">
    <source>
        <dbReference type="EMBL" id="EAR11564.1"/>
    </source>
</evidence>
<evidence type="ECO:0000313" key="2">
    <source>
        <dbReference type="Proteomes" id="UP000003053"/>
    </source>
</evidence>
<dbReference type="Gene3D" id="1.10.150.240">
    <property type="entry name" value="Putative phosphatase, domain 2"/>
    <property type="match status" value="1"/>
</dbReference>
<dbReference type="Pfam" id="PF13419">
    <property type="entry name" value="HAD_2"/>
    <property type="match status" value="1"/>
</dbReference>
<dbReference type="NCBIfam" id="TIGR01509">
    <property type="entry name" value="HAD-SF-IA-v3"/>
    <property type="match status" value="1"/>
</dbReference>
<dbReference type="InterPro" id="IPR023214">
    <property type="entry name" value="HAD_sf"/>
</dbReference>
<dbReference type="SFLD" id="SFLDS00003">
    <property type="entry name" value="Haloacid_Dehalogenase"/>
    <property type="match status" value="1"/>
</dbReference>
<dbReference type="GO" id="GO:0016787">
    <property type="term" value="F:hydrolase activity"/>
    <property type="evidence" value="ECO:0007669"/>
    <property type="project" value="UniProtKB-KW"/>
</dbReference>
<keyword evidence="2" id="KW-1185">Reference proteome</keyword>
<keyword evidence="1" id="KW-0378">Hydrolase</keyword>
<reference evidence="1 2" key="1">
    <citation type="submission" date="2006-02" db="EMBL/GenBank/DDBJ databases">
        <authorList>
            <person name="Murray A."/>
            <person name="Staley J."/>
            <person name="Ferriera S."/>
            <person name="Johnson J."/>
            <person name="Kravitz S."/>
            <person name="Halpern A."/>
            <person name="Remington K."/>
            <person name="Beeson K."/>
            <person name="Tran B."/>
            <person name="Rogers Y.-H."/>
            <person name="Friedman R."/>
            <person name="Venter J.C."/>
        </authorList>
    </citation>
    <scope>NUCLEOTIDE SEQUENCE [LARGE SCALE GENOMIC DNA]</scope>
    <source>
        <strain evidence="1 2">23-P</strain>
    </source>
</reference>
<dbReference type="InterPro" id="IPR006439">
    <property type="entry name" value="HAD-SF_hydro_IA"/>
</dbReference>
<dbReference type="CDD" id="cd02603">
    <property type="entry name" value="HAD_sEH-N_like"/>
    <property type="match status" value="1"/>
</dbReference>
<protein>
    <submittedName>
        <fullName evidence="1">Putative haloacid dehalogenase-type hydrolase</fullName>
    </submittedName>
</protein>
<dbReference type="Proteomes" id="UP000003053">
    <property type="component" value="Unassembled WGS sequence"/>
</dbReference>
<dbReference type="SFLD" id="SFLDG01129">
    <property type="entry name" value="C1.5:_HAD__Beta-PGM__Phosphata"/>
    <property type="match status" value="1"/>
</dbReference>
<comment type="caution">
    <text evidence="1">The sequence shown here is derived from an EMBL/GenBank/DDBJ whole genome shotgun (WGS) entry which is preliminary data.</text>
</comment>
<sequence length="201" mass="23670">MIKNIVFDFGAIFINLDKEKFALELQKLGISQQSDEVLPILHQYEMGLISTEKFTAIFEEKLGVSTEEFTKAWNAILLDFPKKRLNFIQELAENKKYRLFLLSNTNDLHISWIQNNWGTELYDTFKKCFEQFYLSHEINLRKPNIEIYNFVLETNHLIAQETLFIDDTKENTEAAKSIGIEVWHLIPEKEDIVELFTKNSL</sequence>
<dbReference type="InterPro" id="IPR036412">
    <property type="entry name" value="HAD-like_sf"/>
</dbReference>
<proteinExistence type="predicted"/>
<dbReference type="AlphaFoldDB" id="A4C2P0"/>
<organism evidence="1 2">
    <name type="scientific">Polaribacter irgensii 23-P</name>
    <dbReference type="NCBI Taxonomy" id="313594"/>
    <lineage>
        <taxon>Bacteria</taxon>
        <taxon>Pseudomonadati</taxon>
        <taxon>Bacteroidota</taxon>
        <taxon>Flavobacteriia</taxon>
        <taxon>Flavobacteriales</taxon>
        <taxon>Flavobacteriaceae</taxon>
    </lineage>
</organism>